<proteinExistence type="predicted"/>
<dbReference type="Proteomes" id="UP001341840">
    <property type="component" value="Unassembled WGS sequence"/>
</dbReference>
<gene>
    <name evidence="2" type="ORF">PIB30_084649</name>
</gene>
<keyword evidence="3" id="KW-1185">Reference proteome</keyword>
<comment type="caution">
    <text evidence="2">The sequence shown here is derived from an EMBL/GenBank/DDBJ whole genome shotgun (WGS) entry which is preliminary data.</text>
</comment>
<evidence type="ECO:0000313" key="2">
    <source>
        <dbReference type="EMBL" id="MED6114861.1"/>
    </source>
</evidence>
<evidence type="ECO:0000256" key="1">
    <source>
        <dbReference type="SAM" id="MobiDB-lite"/>
    </source>
</evidence>
<organism evidence="2 3">
    <name type="scientific">Stylosanthes scabra</name>
    <dbReference type="NCBI Taxonomy" id="79078"/>
    <lineage>
        <taxon>Eukaryota</taxon>
        <taxon>Viridiplantae</taxon>
        <taxon>Streptophyta</taxon>
        <taxon>Embryophyta</taxon>
        <taxon>Tracheophyta</taxon>
        <taxon>Spermatophyta</taxon>
        <taxon>Magnoliopsida</taxon>
        <taxon>eudicotyledons</taxon>
        <taxon>Gunneridae</taxon>
        <taxon>Pentapetalae</taxon>
        <taxon>rosids</taxon>
        <taxon>fabids</taxon>
        <taxon>Fabales</taxon>
        <taxon>Fabaceae</taxon>
        <taxon>Papilionoideae</taxon>
        <taxon>50 kb inversion clade</taxon>
        <taxon>dalbergioids sensu lato</taxon>
        <taxon>Dalbergieae</taxon>
        <taxon>Pterocarpus clade</taxon>
        <taxon>Stylosanthes</taxon>
    </lineage>
</organism>
<name>A0ABU6QTU4_9FABA</name>
<sequence length="121" mass="13848">MFSHFCSFPKVSPSALRDDPFAFVRYDRKGRMVRTQRKKYVCEEHQKEMKQMGSKAMRIKEVVEMVEHNKGRRLRKDSTNHYSGGVRVSEGYADKECAGNPGEIHRFPADDGDHKGKLGGA</sequence>
<feature type="region of interest" description="Disordered" evidence="1">
    <location>
        <begin position="93"/>
        <end position="121"/>
    </location>
</feature>
<accession>A0ABU6QTU4</accession>
<reference evidence="2 3" key="1">
    <citation type="journal article" date="2023" name="Plants (Basel)">
        <title>Bridging the Gap: Combining Genomics and Transcriptomics Approaches to Understand Stylosanthes scabra, an Orphan Legume from the Brazilian Caatinga.</title>
        <authorList>
            <person name="Ferreira-Neto J.R.C."/>
            <person name="da Silva M.D."/>
            <person name="Binneck E."/>
            <person name="de Melo N.F."/>
            <person name="da Silva R.H."/>
            <person name="de Melo A.L.T.M."/>
            <person name="Pandolfi V."/>
            <person name="Bustamante F.O."/>
            <person name="Brasileiro-Vidal A.C."/>
            <person name="Benko-Iseppon A.M."/>
        </authorList>
    </citation>
    <scope>NUCLEOTIDE SEQUENCE [LARGE SCALE GENOMIC DNA]</scope>
    <source>
        <tissue evidence="2">Leaves</tissue>
    </source>
</reference>
<evidence type="ECO:0000313" key="3">
    <source>
        <dbReference type="Proteomes" id="UP001341840"/>
    </source>
</evidence>
<dbReference type="EMBL" id="JASCZI010001380">
    <property type="protein sequence ID" value="MED6114861.1"/>
    <property type="molecule type" value="Genomic_DNA"/>
</dbReference>
<protein>
    <submittedName>
        <fullName evidence="2">Uncharacterized protein</fullName>
    </submittedName>
</protein>